<evidence type="ECO:0000256" key="2">
    <source>
        <dbReference type="SAM" id="Phobius"/>
    </source>
</evidence>
<feature type="compositionally biased region" description="Low complexity" evidence="1">
    <location>
        <begin position="863"/>
        <end position="877"/>
    </location>
</feature>
<feature type="compositionally biased region" description="Polar residues" evidence="1">
    <location>
        <begin position="847"/>
        <end position="862"/>
    </location>
</feature>
<protein>
    <recommendedName>
        <fullName evidence="4">VWFA domain-containing protein</fullName>
    </recommendedName>
</protein>
<dbReference type="InterPro" id="IPR036465">
    <property type="entry name" value="vWFA_dom_sf"/>
</dbReference>
<feature type="transmembrane region" description="Helical" evidence="2">
    <location>
        <begin position="652"/>
        <end position="675"/>
    </location>
</feature>
<evidence type="ECO:0000313" key="5">
    <source>
        <dbReference type="EMBL" id="GEB98531.1"/>
    </source>
</evidence>
<feature type="chain" id="PRO_5044497878" description="VWFA domain-containing protein" evidence="3">
    <location>
        <begin position="28"/>
        <end position="919"/>
    </location>
</feature>
<name>A0AB73B9H4_CORFL</name>
<keyword evidence="2" id="KW-0812">Transmembrane</keyword>
<feature type="compositionally biased region" description="Pro residues" evidence="1">
    <location>
        <begin position="32"/>
        <end position="42"/>
    </location>
</feature>
<feature type="signal peptide" evidence="3">
    <location>
        <begin position="1"/>
        <end position="27"/>
    </location>
</feature>
<dbReference type="AlphaFoldDB" id="A0AB73B9H4"/>
<dbReference type="GeneID" id="82879314"/>
<feature type="region of interest" description="Disordered" evidence="1">
    <location>
        <begin position="828"/>
        <end position="919"/>
    </location>
</feature>
<dbReference type="EMBL" id="BJNB01000038">
    <property type="protein sequence ID" value="GEB98531.1"/>
    <property type="molecule type" value="Genomic_DNA"/>
</dbReference>
<keyword evidence="3" id="KW-0732">Signal</keyword>
<keyword evidence="2" id="KW-1133">Transmembrane helix</keyword>
<dbReference type="Proteomes" id="UP000315353">
    <property type="component" value="Unassembled WGS sequence"/>
</dbReference>
<evidence type="ECO:0000256" key="3">
    <source>
        <dbReference type="SAM" id="SignalP"/>
    </source>
</evidence>
<evidence type="ECO:0000256" key="1">
    <source>
        <dbReference type="SAM" id="MobiDB-lite"/>
    </source>
</evidence>
<sequence length="919" mass="95287">MRVFTRLLAVASTVALAGMASSLGALAQEDPGIPPEQAPAPEPAGNTAAPQSSLSELSQKNLSEFGSCIASSKSADLLFVLDQSASLVGYQGSTPTDAESFRVDATRDIATQLAHLGADSGASINVKLAGFGSEYYSDSADYGEWVDVSGNPDALKEQIEKFRSSERVADLETDYGTAYAGALREMAQRPSNDCRAVVFFTDGNFYSDEAQGDIEGAKNALCADNSAVAALRSSHIRLFNVGLVPPEDADSQVDLLTRLSENQTCTGHEPNGAFFNAGQDPAALFAAFRNLIPTSGGMSKNAAFAESFDFVLDDSITPVRLSAIPKTSVREGELVPTLTGPDGQTVDLTPETTRIAGAETNVSVNDKLPGMVDVSMSKAADGARWAGEWTFGYRVAEGSEGEYSASMVMIPGLSVNLTRADGGEAKGGINSDEVIKAQLVDGAGNPRSLEGEGLLSAAFLPSQGDPIPLVENQPIVNGEQVDIPLEAIDTAVNGRLATRVDITTKGADDAPGTRLNPIEAETSLTVTPSDMPSVGSVQVVTMDDKEVTIDVPASGPGKIWVADQSIGAQEGTLPDGVDKLAVSSTHNSADTALELGEGEQGTIPVTLRMDTLADGPLNAAAVIDLQSADGQRQAQLPLELQGSVTTPVNKTVFGVAMVLAIVLALLIPLAILYLMKFVSGRIPRRPKLFVKTIPVRREGTRLIRTDKGGDFVLDPQEFFESVPVTPAGRSVNLGTYPVRVRSGLNPFTPAQAVVDKAGTISGKGRARNGHAVLPLAVHNGWFLAGNPADPDSGEIVVAVDNLAQSPRVAALSEEIRANAPALFDSVELPAVDTPPGGPGAPSAQGGYTWTETTSPSASNTPSGFPQPNGQPQWGQGPAQPPASPPFNPGPSPEGGPQGGGFGPSSGWPGGSGGPTFGKS</sequence>
<dbReference type="CDD" id="cd00198">
    <property type="entry name" value="vWFA"/>
    <property type="match status" value="1"/>
</dbReference>
<accession>A0AB73B9H4</accession>
<keyword evidence="2" id="KW-0472">Membrane</keyword>
<feature type="domain" description="VWFA" evidence="4">
    <location>
        <begin position="76"/>
        <end position="291"/>
    </location>
</feature>
<feature type="region of interest" description="Disordered" evidence="1">
    <location>
        <begin position="27"/>
        <end position="55"/>
    </location>
</feature>
<proteinExistence type="predicted"/>
<feature type="compositionally biased region" description="Pro residues" evidence="1">
    <location>
        <begin position="878"/>
        <end position="893"/>
    </location>
</feature>
<dbReference type="SUPFAM" id="SSF53300">
    <property type="entry name" value="vWA-like"/>
    <property type="match status" value="1"/>
</dbReference>
<comment type="caution">
    <text evidence="5">The sequence shown here is derived from an EMBL/GenBank/DDBJ whole genome shotgun (WGS) entry which is preliminary data.</text>
</comment>
<dbReference type="Gene3D" id="3.40.50.410">
    <property type="entry name" value="von Willebrand factor, type A domain"/>
    <property type="match status" value="1"/>
</dbReference>
<evidence type="ECO:0000313" key="6">
    <source>
        <dbReference type="Proteomes" id="UP000315353"/>
    </source>
</evidence>
<dbReference type="InterPro" id="IPR002035">
    <property type="entry name" value="VWF_A"/>
</dbReference>
<dbReference type="RefSeq" id="WP_075728929.1">
    <property type="nucleotide sequence ID" value="NZ_BJNB01000038.1"/>
</dbReference>
<evidence type="ECO:0000259" key="4">
    <source>
        <dbReference type="PROSITE" id="PS50234"/>
    </source>
</evidence>
<dbReference type="PROSITE" id="PS50234">
    <property type="entry name" value="VWFA"/>
    <property type="match status" value="1"/>
</dbReference>
<organism evidence="5 6">
    <name type="scientific">Corynebacterium flavescens</name>
    <dbReference type="NCBI Taxonomy" id="28028"/>
    <lineage>
        <taxon>Bacteria</taxon>
        <taxon>Bacillati</taxon>
        <taxon>Actinomycetota</taxon>
        <taxon>Actinomycetes</taxon>
        <taxon>Mycobacteriales</taxon>
        <taxon>Corynebacteriaceae</taxon>
        <taxon>Corynebacterium</taxon>
    </lineage>
</organism>
<gene>
    <name evidence="5" type="ORF">CFL01nite_20260</name>
</gene>
<reference evidence="5 6" key="1">
    <citation type="submission" date="2019-06" db="EMBL/GenBank/DDBJ databases">
        <title>Whole genome shotgun sequence of Corynebacterium flavescens NBRC 14136.</title>
        <authorList>
            <person name="Hosoyama A."/>
            <person name="Uohara A."/>
            <person name="Ohji S."/>
            <person name="Ichikawa N."/>
        </authorList>
    </citation>
    <scope>NUCLEOTIDE SEQUENCE [LARGE SCALE GENOMIC DNA]</scope>
    <source>
        <strain evidence="5 6">NBRC 14136</strain>
    </source>
</reference>
<feature type="compositionally biased region" description="Gly residues" evidence="1">
    <location>
        <begin position="895"/>
        <end position="919"/>
    </location>
</feature>
<dbReference type="SMART" id="SM00327">
    <property type="entry name" value="VWA"/>
    <property type="match status" value="1"/>
</dbReference>